<protein>
    <submittedName>
        <fullName evidence="9">Type II secretion system protein F (GspF)</fullName>
    </submittedName>
</protein>
<evidence type="ECO:0000256" key="2">
    <source>
        <dbReference type="ARBA" id="ARBA00005745"/>
    </source>
</evidence>
<feature type="transmembrane region" description="Helical" evidence="7">
    <location>
        <begin position="172"/>
        <end position="194"/>
    </location>
</feature>
<evidence type="ECO:0000256" key="3">
    <source>
        <dbReference type="ARBA" id="ARBA00022475"/>
    </source>
</evidence>
<evidence type="ECO:0000256" key="6">
    <source>
        <dbReference type="ARBA" id="ARBA00023136"/>
    </source>
</evidence>
<keyword evidence="3" id="KW-1003">Cell membrane</keyword>
<dbReference type="Gene3D" id="1.20.81.30">
    <property type="entry name" value="Type II secretion system (T2SS), domain F"/>
    <property type="match status" value="2"/>
</dbReference>
<feature type="transmembrane region" description="Helical" evidence="7">
    <location>
        <begin position="214"/>
        <end position="240"/>
    </location>
</feature>
<dbReference type="GO" id="GO:0015628">
    <property type="term" value="P:protein secretion by the type II secretion system"/>
    <property type="evidence" value="ECO:0007669"/>
    <property type="project" value="TreeGrafter"/>
</dbReference>
<accession>A0A1H3WPN6</accession>
<evidence type="ECO:0000313" key="10">
    <source>
        <dbReference type="Proteomes" id="UP000198703"/>
    </source>
</evidence>
<evidence type="ECO:0000259" key="8">
    <source>
        <dbReference type="Pfam" id="PF00482"/>
    </source>
</evidence>
<evidence type="ECO:0000256" key="7">
    <source>
        <dbReference type="SAM" id="Phobius"/>
    </source>
</evidence>
<dbReference type="GO" id="GO:0005886">
    <property type="term" value="C:plasma membrane"/>
    <property type="evidence" value="ECO:0007669"/>
    <property type="project" value="UniProtKB-SubCell"/>
</dbReference>
<gene>
    <name evidence="9" type="ORF">SAMN05444370_10265</name>
</gene>
<dbReference type="InterPro" id="IPR042094">
    <property type="entry name" value="T2SS_GspF_sf"/>
</dbReference>
<evidence type="ECO:0000256" key="4">
    <source>
        <dbReference type="ARBA" id="ARBA00022692"/>
    </source>
</evidence>
<dbReference type="InterPro" id="IPR003004">
    <property type="entry name" value="GspF/PilC"/>
</dbReference>
<keyword evidence="6 7" id="KW-0472">Membrane</keyword>
<proteinExistence type="inferred from homology"/>
<keyword evidence="4 7" id="KW-0812">Transmembrane</keyword>
<feature type="domain" description="Type II secretion system protein GspF" evidence="8">
    <location>
        <begin position="276"/>
        <end position="396"/>
    </location>
</feature>
<dbReference type="PRINTS" id="PR00812">
    <property type="entry name" value="BCTERIALGSPF"/>
</dbReference>
<feature type="domain" description="Type II secretion system protein GspF" evidence="8">
    <location>
        <begin position="72"/>
        <end position="195"/>
    </location>
</feature>
<dbReference type="RefSeq" id="WP_093248314.1">
    <property type="nucleotide sequence ID" value="NZ_FNQM01000002.1"/>
</dbReference>
<dbReference type="InterPro" id="IPR018076">
    <property type="entry name" value="T2SS_GspF_dom"/>
</dbReference>
<organism evidence="9 10">
    <name type="scientific">Rubrimonas cliftonensis</name>
    <dbReference type="NCBI Taxonomy" id="89524"/>
    <lineage>
        <taxon>Bacteria</taxon>
        <taxon>Pseudomonadati</taxon>
        <taxon>Pseudomonadota</taxon>
        <taxon>Alphaproteobacteria</taxon>
        <taxon>Rhodobacterales</taxon>
        <taxon>Paracoccaceae</taxon>
        <taxon>Rubrimonas</taxon>
    </lineage>
</organism>
<evidence type="ECO:0000256" key="1">
    <source>
        <dbReference type="ARBA" id="ARBA00004651"/>
    </source>
</evidence>
<dbReference type="PANTHER" id="PTHR30012:SF0">
    <property type="entry name" value="TYPE II SECRETION SYSTEM PROTEIN F-RELATED"/>
    <property type="match status" value="1"/>
</dbReference>
<comment type="similarity">
    <text evidence="2">Belongs to the GSP F family.</text>
</comment>
<evidence type="ECO:0000256" key="5">
    <source>
        <dbReference type="ARBA" id="ARBA00022989"/>
    </source>
</evidence>
<dbReference type="OrthoDB" id="9805682at2"/>
<dbReference type="Proteomes" id="UP000198703">
    <property type="component" value="Unassembled WGS sequence"/>
</dbReference>
<feature type="transmembrane region" description="Helical" evidence="7">
    <location>
        <begin position="378"/>
        <end position="399"/>
    </location>
</feature>
<keyword evidence="10" id="KW-1185">Reference proteome</keyword>
<sequence>MARFRYRALESGGGAVVGALDAPDRAAAVEALRRRGLLPVDVAEGGGFDLAALLNAEITPRRALSQAERIGFTRALATLTGAGLPLDRSLEIVAELGERKAGRAMAARLLSAVRGGAALSAAMAAEGDAFPPMHRAVVQAGEAGAALGPALARLADGEEAAARRRSALTGALIYPAFLMVAAVGAIAVMLLFVVPTFAPLLEDAGAEPPALTRAVMAAGDVFAEGWPLMLAGLLALWLGARAALARPALRRAAAAALLRAPLLGALLAKLASARLARLLAELTQNGVALPAALRLAGAAVPNAAFRAEIARVTPLVEAGRGLARPLAEGGVAAPLAVQLIRVGEESGRLGPMLAKTADILETEASEALDRMLSLLTPALTLVMGVMIALIVSSVLLALLQINELTL</sequence>
<reference evidence="9 10" key="1">
    <citation type="submission" date="2016-10" db="EMBL/GenBank/DDBJ databases">
        <authorList>
            <person name="de Groot N.N."/>
        </authorList>
    </citation>
    <scope>NUCLEOTIDE SEQUENCE [LARGE SCALE GENOMIC DNA]</scope>
    <source>
        <strain evidence="9 10">DSM 15345</strain>
    </source>
</reference>
<name>A0A1H3WPN6_9RHOB</name>
<dbReference type="STRING" id="89524.SAMN05444370_10265"/>
<comment type="subcellular location">
    <subcellularLocation>
        <location evidence="1">Cell membrane</location>
        <topology evidence="1">Multi-pass membrane protein</topology>
    </subcellularLocation>
</comment>
<keyword evidence="5 7" id="KW-1133">Transmembrane helix</keyword>
<dbReference type="EMBL" id="FNQM01000002">
    <property type="protein sequence ID" value="SDZ89147.1"/>
    <property type="molecule type" value="Genomic_DNA"/>
</dbReference>
<dbReference type="Pfam" id="PF00482">
    <property type="entry name" value="T2SSF"/>
    <property type="match status" value="2"/>
</dbReference>
<dbReference type="AlphaFoldDB" id="A0A1H3WPN6"/>
<dbReference type="PANTHER" id="PTHR30012">
    <property type="entry name" value="GENERAL SECRETION PATHWAY PROTEIN"/>
    <property type="match status" value="1"/>
</dbReference>
<evidence type="ECO:0000313" key="9">
    <source>
        <dbReference type="EMBL" id="SDZ89147.1"/>
    </source>
</evidence>